<proteinExistence type="inferred from homology"/>
<accession>A0AAV3W6X0</accession>
<dbReference type="Proteomes" id="UP000325212">
    <property type="component" value="Unassembled WGS sequence"/>
</dbReference>
<dbReference type="InterPro" id="IPR001031">
    <property type="entry name" value="Thioesterase"/>
</dbReference>
<dbReference type="SUPFAM" id="SSF53474">
    <property type="entry name" value="alpha/beta-Hydrolases"/>
    <property type="match status" value="1"/>
</dbReference>
<dbReference type="Gene3D" id="3.40.50.1820">
    <property type="entry name" value="alpha/beta hydrolase"/>
    <property type="match status" value="1"/>
</dbReference>
<dbReference type="AlphaFoldDB" id="A0AAV3W6X0"/>
<dbReference type="InterPro" id="IPR029058">
    <property type="entry name" value="AB_hydrolase_fold"/>
</dbReference>
<dbReference type="Pfam" id="PF00975">
    <property type="entry name" value="Thioesterase"/>
    <property type="match status" value="1"/>
</dbReference>
<organism evidence="3 4">
    <name type="scientific">Clostridium diolis</name>
    <dbReference type="NCBI Taxonomy" id="223919"/>
    <lineage>
        <taxon>Bacteria</taxon>
        <taxon>Bacillati</taxon>
        <taxon>Bacillota</taxon>
        <taxon>Clostridia</taxon>
        <taxon>Eubacteriales</taxon>
        <taxon>Clostridiaceae</taxon>
        <taxon>Clostridium</taxon>
    </lineage>
</organism>
<protein>
    <submittedName>
        <fullName evidence="3">Thioesterase</fullName>
    </submittedName>
</protein>
<sequence length="262" mass="30871">MITLKNKWLASYYVPKAKARARLFCLPYAGSGATLYRKWQSIFKEDIDVCPIQLPGRENRLSEKQYTDVKNLAFEIYKQISDLFDKPYFIFGHSMGGVITYELARIIEEHGEIMPKWIYMSASSVFSANRGSKPVHTLDDKELRYYLKKYITDIPEADNEIYQKIFFPLIRNDYQLIENYYHCHEKQLSCGIHTFASISDKVFNTQLIEKMSFFTKDFQIKYIEGDHLFITSKYDQVCNLIEEEILKACKVNDYRLNIDSID</sequence>
<dbReference type="GO" id="GO:0008610">
    <property type="term" value="P:lipid biosynthetic process"/>
    <property type="evidence" value="ECO:0007669"/>
    <property type="project" value="TreeGrafter"/>
</dbReference>
<feature type="domain" description="Thioesterase" evidence="2">
    <location>
        <begin position="22"/>
        <end position="243"/>
    </location>
</feature>
<comment type="caution">
    <text evidence="3">The sequence shown here is derived from an EMBL/GenBank/DDBJ whole genome shotgun (WGS) entry which is preliminary data.</text>
</comment>
<dbReference type="EMBL" id="BJLA01000017">
    <property type="protein sequence ID" value="GEA32992.1"/>
    <property type="molecule type" value="Genomic_DNA"/>
</dbReference>
<reference evidence="3 4" key="1">
    <citation type="submission" date="2019-06" db="EMBL/GenBank/DDBJ databases">
        <title>Draft genome sequence of Clostridium diolis DSM 15410.</title>
        <authorList>
            <person name="Kobayashi H."/>
            <person name="Tanizawa Y."/>
            <person name="Tohno M."/>
        </authorList>
    </citation>
    <scope>NUCLEOTIDE SEQUENCE [LARGE SCALE GENOMIC DNA]</scope>
    <source>
        <strain evidence="3 4">DSM 15410</strain>
    </source>
</reference>
<dbReference type="InterPro" id="IPR012223">
    <property type="entry name" value="TEII"/>
</dbReference>
<name>A0AAV3W6X0_9CLOT</name>
<dbReference type="PANTHER" id="PTHR11487:SF0">
    <property type="entry name" value="S-ACYL FATTY ACID SYNTHASE THIOESTERASE, MEDIUM CHAIN"/>
    <property type="match status" value="1"/>
</dbReference>
<keyword evidence="4" id="KW-1185">Reference proteome</keyword>
<evidence type="ECO:0000256" key="1">
    <source>
        <dbReference type="ARBA" id="ARBA00007169"/>
    </source>
</evidence>
<dbReference type="PANTHER" id="PTHR11487">
    <property type="entry name" value="THIOESTERASE"/>
    <property type="match status" value="1"/>
</dbReference>
<evidence type="ECO:0000313" key="4">
    <source>
        <dbReference type="Proteomes" id="UP000325212"/>
    </source>
</evidence>
<dbReference type="RefSeq" id="WP_039771674.1">
    <property type="nucleotide sequence ID" value="NZ_BJLA01000017.1"/>
</dbReference>
<gene>
    <name evidence="3" type="ORF">CDIOL_39150</name>
</gene>
<evidence type="ECO:0000313" key="3">
    <source>
        <dbReference type="EMBL" id="GEA32992.1"/>
    </source>
</evidence>
<comment type="similarity">
    <text evidence="1">Belongs to the thioesterase family.</text>
</comment>
<evidence type="ECO:0000259" key="2">
    <source>
        <dbReference type="Pfam" id="PF00975"/>
    </source>
</evidence>